<dbReference type="OrthoDB" id="9810797at2"/>
<dbReference type="Gene3D" id="3.90.226.10">
    <property type="entry name" value="2-enoyl-CoA Hydratase, Chain A, domain 1"/>
    <property type="match status" value="1"/>
</dbReference>
<accession>A0A1I1YKU0</accession>
<protein>
    <submittedName>
        <fullName evidence="1">Enoyl-CoA hydratase</fullName>
    </submittedName>
</protein>
<dbReference type="GO" id="GO:0006635">
    <property type="term" value="P:fatty acid beta-oxidation"/>
    <property type="evidence" value="ECO:0007669"/>
    <property type="project" value="TreeGrafter"/>
</dbReference>
<organism evidence="1 2">
    <name type="scientific">Nannocystis exedens</name>
    <dbReference type="NCBI Taxonomy" id="54"/>
    <lineage>
        <taxon>Bacteria</taxon>
        <taxon>Pseudomonadati</taxon>
        <taxon>Myxococcota</taxon>
        <taxon>Polyangia</taxon>
        <taxon>Nannocystales</taxon>
        <taxon>Nannocystaceae</taxon>
        <taxon>Nannocystis</taxon>
    </lineage>
</organism>
<gene>
    <name evidence="1" type="ORF">SAMN02745121_03367</name>
</gene>
<dbReference type="PANTHER" id="PTHR11941">
    <property type="entry name" value="ENOYL-COA HYDRATASE-RELATED"/>
    <property type="match status" value="1"/>
</dbReference>
<dbReference type="GO" id="GO:0003824">
    <property type="term" value="F:catalytic activity"/>
    <property type="evidence" value="ECO:0007669"/>
    <property type="project" value="UniProtKB-ARBA"/>
</dbReference>
<dbReference type="Pfam" id="PF00378">
    <property type="entry name" value="ECH_1"/>
    <property type="match status" value="1"/>
</dbReference>
<dbReference type="RefSeq" id="WP_096328450.1">
    <property type="nucleotide sequence ID" value="NZ_FOMX01000010.1"/>
</dbReference>
<dbReference type="STRING" id="54.SAMN02745121_03367"/>
<reference evidence="2" key="1">
    <citation type="submission" date="2016-10" db="EMBL/GenBank/DDBJ databases">
        <authorList>
            <person name="Varghese N."/>
            <person name="Submissions S."/>
        </authorList>
    </citation>
    <scope>NUCLEOTIDE SEQUENCE [LARGE SCALE GENOMIC DNA]</scope>
    <source>
        <strain evidence="2">ATCC 25963</strain>
    </source>
</reference>
<sequence length="273" mass="29444">MFERIEALHPHYDPELRLLTLTLDHGKANEVGTVTLDAFEALCELLEHGEVACLCTTSRRASKSGTPIFISGADVTERVGWPDERVKAHVRRQRSILQRLRHVPLFTVALSHGVTLGWGLEFLLTADYCLTTPAGRFGLPETGLGIIPGARGTAELALAVGPAHALRLGCTGEEIGADEALRIGLCHEIVPDIDAGLARVRTFAELLRRRSPTAVAVYKRGLLAATGQAEAERLCIEAAAYERCIDTGQAAIGRASFSAIRAGEVPPWGPRRS</sequence>
<keyword evidence="2" id="KW-1185">Reference proteome</keyword>
<dbReference type="SUPFAM" id="SSF52096">
    <property type="entry name" value="ClpP/crotonase"/>
    <property type="match status" value="1"/>
</dbReference>
<dbReference type="InterPro" id="IPR001753">
    <property type="entry name" value="Enoyl-CoA_hydra/iso"/>
</dbReference>
<evidence type="ECO:0000313" key="2">
    <source>
        <dbReference type="Proteomes" id="UP000199400"/>
    </source>
</evidence>
<evidence type="ECO:0000313" key="1">
    <source>
        <dbReference type="EMBL" id="SFE20166.1"/>
    </source>
</evidence>
<dbReference type="PANTHER" id="PTHR11941:SF54">
    <property type="entry name" value="ENOYL-COA HYDRATASE, MITOCHONDRIAL"/>
    <property type="match status" value="1"/>
</dbReference>
<dbReference type="CDD" id="cd06558">
    <property type="entry name" value="crotonase-like"/>
    <property type="match status" value="1"/>
</dbReference>
<dbReference type="Proteomes" id="UP000199400">
    <property type="component" value="Unassembled WGS sequence"/>
</dbReference>
<proteinExistence type="predicted"/>
<dbReference type="EMBL" id="FOMX01000010">
    <property type="protein sequence ID" value="SFE20166.1"/>
    <property type="molecule type" value="Genomic_DNA"/>
</dbReference>
<dbReference type="InterPro" id="IPR029045">
    <property type="entry name" value="ClpP/crotonase-like_dom_sf"/>
</dbReference>
<dbReference type="AlphaFoldDB" id="A0A1I1YKU0"/>
<name>A0A1I1YKU0_9BACT</name>